<feature type="non-terminal residue" evidence="2">
    <location>
        <position position="1"/>
    </location>
</feature>
<feature type="non-terminal residue" evidence="2">
    <location>
        <position position="262"/>
    </location>
</feature>
<evidence type="ECO:0000256" key="1">
    <source>
        <dbReference type="SAM" id="MobiDB-lite"/>
    </source>
</evidence>
<feature type="compositionally biased region" description="Acidic residues" evidence="1">
    <location>
        <begin position="185"/>
        <end position="195"/>
    </location>
</feature>
<feature type="region of interest" description="Disordered" evidence="1">
    <location>
        <begin position="181"/>
        <end position="200"/>
    </location>
</feature>
<dbReference type="OrthoDB" id="204949at2759"/>
<name>I2CR84_NANGC</name>
<dbReference type="SMART" id="SM00582">
    <property type="entry name" value="RPR"/>
    <property type="match status" value="1"/>
</dbReference>
<evidence type="ECO:0000313" key="2">
    <source>
        <dbReference type="EMBL" id="AFJ69417.1"/>
    </source>
</evidence>
<dbReference type="EMBL" id="JU980354">
    <property type="protein sequence ID" value="AFJ69417.1"/>
    <property type="molecule type" value="mRNA"/>
</dbReference>
<dbReference type="KEGG" id="ngd:NGA_2022120"/>
<gene>
    <name evidence="2" type="ORF">NGATSA_2022110</name>
</gene>
<dbReference type="Gene3D" id="1.25.40.90">
    <property type="match status" value="1"/>
</dbReference>
<protein>
    <submittedName>
        <fullName evidence="2">U2-associated protein SR140</fullName>
    </submittedName>
</protein>
<dbReference type="InterPro" id="IPR008942">
    <property type="entry name" value="ENTH_VHS"/>
</dbReference>
<reference evidence="2" key="1">
    <citation type="journal article" date="2012" name="Bioengineered">
        <title>Additional insights into the genome of the oleaginous model alga Nannochloropsis gaditana.</title>
        <authorList>
            <person name="Jinkerson R.E."/>
            <person name="Radakovits R."/>
            <person name="Posewitz M.C."/>
        </authorList>
    </citation>
    <scope>NUCLEOTIDE SEQUENCE</scope>
    <source>
        <strain evidence="2">CCMP526</strain>
    </source>
</reference>
<organism evidence="2">
    <name type="scientific">Nannochloropsis gaditana (strain CCMP526)</name>
    <name type="common">Green microalga</name>
    <name type="synonym">Microchloropsis gaditana</name>
    <dbReference type="NCBI Taxonomy" id="1093141"/>
    <lineage>
        <taxon>Eukaryota</taxon>
        <taxon>Sar</taxon>
        <taxon>Stramenopiles</taxon>
        <taxon>Ochrophyta</taxon>
        <taxon>Eustigmatophyceae</taxon>
        <taxon>Eustigmatales</taxon>
        <taxon>Monodopsidaceae</taxon>
        <taxon>Nannochloropsis</taxon>
    </lineage>
</organism>
<dbReference type="InterPro" id="IPR006569">
    <property type="entry name" value="CID_dom"/>
</dbReference>
<dbReference type="PROSITE" id="PS51391">
    <property type="entry name" value="CID"/>
    <property type="match status" value="1"/>
</dbReference>
<dbReference type="KEGG" id="ngd:NGA_2022110"/>
<dbReference type="InterPro" id="IPR051485">
    <property type="entry name" value="SR-CTD_assoc_factor"/>
</dbReference>
<reference evidence="2" key="2">
    <citation type="journal article" date="2012" name="Nat. Commun.">
        <title>Draft genome sequence and genetic transformation of the oleaginous alga Nannochloropis gaditana.</title>
        <authorList>
            <person name="Radakovits R."/>
            <person name="Jinkerson R.E."/>
            <person name="Fuerstenberg S.I."/>
            <person name="Tae H."/>
            <person name="Settlage R.E."/>
            <person name="Boore J.L."/>
            <person name="Posewitz M.C."/>
        </authorList>
    </citation>
    <scope>NUCLEOTIDE SEQUENCE</scope>
    <source>
        <strain evidence="2">CCMP526</strain>
    </source>
</reference>
<dbReference type="GO" id="GO:0005634">
    <property type="term" value="C:nucleus"/>
    <property type="evidence" value="ECO:0007669"/>
    <property type="project" value="TreeGrafter"/>
</dbReference>
<feature type="region of interest" description="Disordered" evidence="1">
    <location>
        <begin position="243"/>
        <end position="262"/>
    </location>
</feature>
<sequence length="262" mass="28787">AFLTGRQAERARDIARGRAPSSRLSRKDYETFVALLRALDGGRAKIKEGMGFALDHADASEEVVGLLKESLCAEKGWSEDLAGEQPVSLSRRVARLYLVSDILHNSSAGVRNASTYRTSLQLALPYVFSAFHNSLAVLGRLTAQHVEEKLLKVLKVWGEWSIYPPLFIAGLEATLTVDLEKEGEEKEGEEEGKEEDLEKGRDALVRQARQAGLTTEGPLVLLLRKMKRLDEFVKKKAAGENRLEGGRWTGGDTRGGRGARGG</sequence>
<accession>I2CR84</accession>
<dbReference type="Pfam" id="PF04818">
    <property type="entry name" value="CID"/>
    <property type="match status" value="1"/>
</dbReference>
<dbReference type="AlphaFoldDB" id="I2CR84"/>
<dbReference type="GO" id="GO:0003723">
    <property type="term" value="F:RNA binding"/>
    <property type="evidence" value="ECO:0007669"/>
    <property type="project" value="TreeGrafter"/>
</dbReference>
<dbReference type="PANTHER" id="PTHR23140:SF0">
    <property type="entry name" value="U2 SNRNP-ASSOCIATED SURP MOTIF-CONTAINING PROTEIN"/>
    <property type="match status" value="1"/>
</dbReference>
<dbReference type="PANTHER" id="PTHR23140">
    <property type="entry name" value="RNA PROCESSING PROTEIN LD23810P"/>
    <property type="match status" value="1"/>
</dbReference>
<feature type="compositionally biased region" description="Gly residues" evidence="1">
    <location>
        <begin position="247"/>
        <end position="262"/>
    </location>
</feature>
<proteinExistence type="evidence at transcript level"/>